<accession>A0A388T7L7</accession>
<dbReference type="InterPro" id="IPR006442">
    <property type="entry name" value="Antitoxin_Phd/YefM"/>
</dbReference>
<dbReference type="SUPFAM" id="SSF143120">
    <property type="entry name" value="YefM-like"/>
    <property type="match status" value="1"/>
</dbReference>
<dbReference type="Pfam" id="PF02604">
    <property type="entry name" value="PhdYeFM_antitox"/>
    <property type="match status" value="1"/>
</dbReference>
<proteinExistence type="inferred from homology"/>
<keyword evidence="4" id="KW-1185">Reference proteome</keyword>
<sequence>MVSINLKNDIKPISYIKSHAADMLRYVNETKNPLVITQNGEAKAVLVDVEQYQKTQDAFALLNLVRLGERDYLLGKTKPLDEAFAAIDKKIEKRYGKRI</sequence>
<dbReference type="InterPro" id="IPR036165">
    <property type="entry name" value="YefM-like_sf"/>
</dbReference>
<comment type="similarity">
    <text evidence="1 2">Belongs to the phD/YefM antitoxin family.</text>
</comment>
<dbReference type="InterPro" id="IPR051405">
    <property type="entry name" value="phD/YefM_antitoxin"/>
</dbReference>
<organism evidence="3 4">
    <name type="scientific">Termititenax aidoneus</name>
    <dbReference type="NCBI Taxonomy" id="2218524"/>
    <lineage>
        <taxon>Bacteria</taxon>
        <taxon>Bacillati</taxon>
        <taxon>Candidatus Margulisiibacteriota</taxon>
        <taxon>Candidatus Termititenacia</taxon>
        <taxon>Candidatus Termititenacales</taxon>
        <taxon>Candidatus Termititenacaceae</taxon>
        <taxon>Candidatus Termititenax</taxon>
    </lineage>
</organism>
<evidence type="ECO:0000313" key="4">
    <source>
        <dbReference type="Proteomes" id="UP000269352"/>
    </source>
</evidence>
<dbReference type="AlphaFoldDB" id="A0A388T7L7"/>
<protein>
    <recommendedName>
        <fullName evidence="2">Antitoxin</fullName>
    </recommendedName>
</protein>
<evidence type="ECO:0000256" key="2">
    <source>
        <dbReference type="RuleBase" id="RU362080"/>
    </source>
</evidence>
<dbReference type="Gene3D" id="3.40.1620.10">
    <property type="entry name" value="YefM-like domain"/>
    <property type="match status" value="1"/>
</dbReference>
<comment type="caution">
    <text evidence="3">The sequence shown here is derived from an EMBL/GenBank/DDBJ whole genome shotgun (WGS) entry which is preliminary data.</text>
</comment>
<comment type="function">
    <text evidence="2">Antitoxin component of a type II toxin-antitoxin (TA) system.</text>
</comment>
<gene>
    <name evidence="3" type="ORF">NO1_0148</name>
</gene>
<dbReference type="PANTHER" id="PTHR33713">
    <property type="entry name" value="ANTITOXIN YAFN-RELATED"/>
    <property type="match status" value="1"/>
</dbReference>
<evidence type="ECO:0000313" key="3">
    <source>
        <dbReference type="EMBL" id="GBR72645.1"/>
    </source>
</evidence>
<evidence type="ECO:0000256" key="1">
    <source>
        <dbReference type="ARBA" id="ARBA00009981"/>
    </source>
</evidence>
<dbReference type="PANTHER" id="PTHR33713:SF11">
    <property type="entry name" value="PREVENT-HOST-DEATH FAMILY PROTEIN"/>
    <property type="match status" value="1"/>
</dbReference>
<name>A0A388T7L7_TERA1</name>
<dbReference type="Proteomes" id="UP000269352">
    <property type="component" value="Unassembled WGS sequence"/>
</dbReference>
<reference evidence="3 4" key="1">
    <citation type="journal article" date="2019" name="ISME J.">
        <title>Genome analyses of uncultured TG2/ZB3 bacteria in 'Margulisbacteria' specifically attached to ectosymbiotic spirochetes of protists in the termite gut.</title>
        <authorList>
            <person name="Utami Y.D."/>
            <person name="Kuwahara H."/>
            <person name="Igai K."/>
            <person name="Murakami T."/>
            <person name="Sugaya K."/>
            <person name="Morikawa T."/>
            <person name="Nagura Y."/>
            <person name="Yuki M."/>
            <person name="Deevong P."/>
            <person name="Inoue T."/>
            <person name="Kihara K."/>
            <person name="Lo N."/>
            <person name="Yamada A."/>
            <person name="Ohkuma M."/>
            <person name="Hongoh Y."/>
        </authorList>
    </citation>
    <scope>NUCLEOTIDE SEQUENCE [LARGE SCALE GENOMIC DNA]</scope>
    <source>
        <strain evidence="3">NkOx7-01</strain>
    </source>
</reference>
<dbReference type="EMBL" id="BGZN01000002">
    <property type="protein sequence ID" value="GBR72645.1"/>
    <property type="molecule type" value="Genomic_DNA"/>
</dbReference>
<dbReference type="NCBIfam" id="TIGR01552">
    <property type="entry name" value="phd_fam"/>
    <property type="match status" value="1"/>
</dbReference>